<dbReference type="InterPro" id="IPR037171">
    <property type="entry name" value="NagB/RpiA_transferase-like"/>
</dbReference>
<comment type="catalytic activity">
    <reaction evidence="5">
        <text>(6S)-5-formyl-5,6,7,8-tetrahydrofolate + ATP = (6R)-5,10-methenyltetrahydrofolate + ADP + phosphate</text>
        <dbReference type="Rhea" id="RHEA:10488"/>
        <dbReference type="ChEBI" id="CHEBI:30616"/>
        <dbReference type="ChEBI" id="CHEBI:43474"/>
        <dbReference type="ChEBI" id="CHEBI:57455"/>
        <dbReference type="ChEBI" id="CHEBI:57457"/>
        <dbReference type="ChEBI" id="CHEBI:456216"/>
        <dbReference type="EC" id="6.3.3.2"/>
    </reaction>
</comment>
<evidence type="ECO:0000256" key="3">
    <source>
        <dbReference type="ARBA" id="ARBA00022840"/>
    </source>
</evidence>
<sequence>MPPETKAALRRAVLLRRDALPEGERALLGGRIVRAVLDLPTYENAGVVLAYASFGTELQTDGFLRRVLADGKTLLLPRVDRGALGLYEVRDPAVDLEPGRWGIREPKPDRCSPVEPGSVEFALVPGVAFDRRGRRLGYGGGFYDRLLAGGLPEGTPLVSGAFGVQILAEVPTDPHDAPVDLVVTETNTYARDEG</sequence>
<feature type="binding site" evidence="4">
    <location>
        <begin position="6"/>
        <end position="10"/>
    </location>
    <ligand>
        <name>ATP</name>
        <dbReference type="ChEBI" id="CHEBI:30616"/>
    </ligand>
</feature>
<evidence type="ECO:0000256" key="5">
    <source>
        <dbReference type="RuleBase" id="RU361279"/>
    </source>
</evidence>
<dbReference type="EC" id="6.3.3.2" evidence="5"/>
<dbReference type="Pfam" id="PF01812">
    <property type="entry name" value="5-FTHF_cyc-lig"/>
    <property type="match status" value="1"/>
</dbReference>
<dbReference type="GO" id="GO:0046872">
    <property type="term" value="F:metal ion binding"/>
    <property type="evidence" value="ECO:0007669"/>
    <property type="project" value="UniProtKB-KW"/>
</dbReference>
<protein>
    <recommendedName>
        <fullName evidence="5">5-formyltetrahydrofolate cyclo-ligase</fullName>
        <ecNumber evidence="5">6.3.3.2</ecNumber>
    </recommendedName>
</protein>
<gene>
    <name evidence="6" type="ORF">AVDCRST_MAG05-594</name>
</gene>
<organism evidence="6">
    <name type="scientific">uncultured Rubrobacteraceae bacterium</name>
    <dbReference type="NCBI Taxonomy" id="349277"/>
    <lineage>
        <taxon>Bacteria</taxon>
        <taxon>Bacillati</taxon>
        <taxon>Actinomycetota</taxon>
        <taxon>Rubrobacteria</taxon>
        <taxon>Rubrobacterales</taxon>
        <taxon>Rubrobacteraceae</taxon>
        <taxon>environmental samples</taxon>
    </lineage>
</organism>
<dbReference type="InterPro" id="IPR024185">
    <property type="entry name" value="FTHF_cligase-like_sf"/>
</dbReference>
<dbReference type="GO" id="GO:0030272">
    <property type="term" value="F:5-formyltetrahydrofolate cyclo-ligase activity"/>
    <property type="evidence" value="ECO:0007669"/>
    <property type="project" value="UniProtKB-EC"/>
</dbReference>
<accession>A0A6J4RE65</accession>
<dbReference type="GO" id="GO:0009396">
    <property type="term" value="P:folic acid-containing compound biosynthetic process"/>
    <property type="evidence" value="ECO:0007669"/>
    <property type="project" value="TreeGrafter"/>
</dbReference>
<reference evidence="6" key="1">
    <citation type="submission" date="2020-02" db="EMBL/GenBank/DDBJ databases">
        <authorList>
            <person name="Meier V. D."/>
        </authorList>
    </citation>
    <scope>NUCLEOTIDE SEQUENCE</scope>
    <source>
        <strain evidence="6">AVDCRST_MAG05</strain>
    </source>
</reference>
<keyword evidence="5" id="KW-0460">Magnesium</keyword>
<keyword evidence="3 4" id="KW-0067">ATP-binding</keyword>
<keyword evidence="6" id="KW-0436">Ligase</keyword>
<keyword evidence="5" id="KW-0479">Metal-binding</keyword>
<dbReference type="NCBIfam" id="TIGR02727">
    <property type="entry name" value="MTHFS_bact"/>
    <property type="match status" value="1"/>
</dbReference>
<name>A0A6J4RE65_9ACTN</name>
<keyword evidence="2 4" id="KW-0547">Nucleotide-binding</keyword>
<evidence type="ECO:0000256" key="1">
    <source>
        <dbReference type="ARBA" id="ARBA00010638"/>
    </source>
</evidence>
<dbReference type="GO" id="GO:0035999">
    <property type="term" value="P:tetrahydrofolate interconversion"/>
    <property type="evidence" value="ECO:0007669"/>
    <property type="project" value="TreeGrafter"/>
</dbReference>
<comment type="cofactor">
    <cofactor evidence="5">
        <name>Mg(2+)</name>
        <dbReference type="ChEBI" id="CHEBI:18420"/>
    </cofactor>
</comment>
<feature type="binding site" evidence="4">
    <location>
        <begin position="135"/>
        <end position="143"/>
    </location>
    <ligand>
        <name>ATP</name>
        <dbReference type="ChEBI" id="CHEBI:30616"/>
    </ligand>
</feature>
<dbReference type="GO" id="GO:0005524">
    <property type="term" value="F:ATP binding"/>
    <property type="evidence" value="ECO:0007669"/>
    <property type="project" value="UniProtKB-KW"/>
</dbReference>
<dbReference type="AlphaFoldDB" id="A0A6J4RE65"/>
<dbReference type="PIRSF" id="PIRSF006806">
    <property type="entry name" value="FTHF_cligase"/>
    <property type="match status" value="1"/>
</dbReference>
<proteinExistence type="inferred from homology"/>
<evidence type="ECO:0000313" key="6">
    <source>
        <dbReference type="EMBL" id="CAA9471489.1"/>
    </source>
</evidence>
<dbReference type="PANTHER" id="PTHR23407:SF1">
    <property type="entry name" value="5-FORMYLTETRAHYDROFOLATE CYCLO-LIGASE"/>
    <property type="match status" value="1"/>
</dbReference>
<dbReference type="Gene3D" id="3.40.50.10420">
    <property type="entry name" value="NagB/RpiA/CoA transferase-like"/>
    <property type="match status" value="1"/>
</dbReference>
<dbReference type="EMBL" id="CADCVM010000070">
    <property type="protein sequence ID" value="CAA9471489.1"/>
    <property type="molecule type" value="Genomic_DNA"/>
</dbReference>
<evidence type="ECO:0000256" key="2">
    <source>
        <dbReference type="ARBA" id="ARBA00022741"/>
    </source>
</evidence>
<dbReference type="InterPro" id="IPR002698">
    <property type="entry name" value="FTHF_cligase"/>
</dbReference>
<comment type="similarity">
    <text evidence="1 5">Belongs to the 5-formyltetrahydrofolate cyclo-ligase family.</text>
</comment>
<evidence type="ECO:0000256" key="4">
    <source>
        <dbReference type="PIRSR" id="PIRSR006806-1"/>
    </source>
</evidence>
<dbReference type="PANTHER" id="PTHR23407">
    <property type="entry name" value="ATPASE INHIBITOR/5-FORMYLTETRAHYDROFOLATE CYCLO-LIGASE"/>
    <property type="match status" value="1"/>
</dbReference>
<feature type="binding site" evidence="4">
    <location>
        <position position="57"/>
    </location>
    <ligand>
        <name>substrate</name>
    </ligand>
</feature>
<dbReference type="SUPFAM" id="SSF100950">
    <property type="entry name" value="NagB/RpiA/CoA transferase-like"/>
    <property type="match status" value="1"/>
</dbReference>